<dbReference type="GO" id="GO:0052757">
    <property type="term" value="F:chondroitin hydrolase activity"/>
    <property type="evidence" value="ECO:0007669"/>
    <property type="project" value="TreeGrafter"/>
</dbReference>
<dbReference type="AlphaFoldDB" id="A0A212LG03"/>
<dbReference type="InterPro" id="IPR052369">
    <property type="entry name" value="UG_Glycosaminoglycan_Hydrolase"/>
</dbReference>
<dbReference type="PANTHER" id="PTHR36845">
    <property type="entry name" value="HYDROLASE, PUTATIVE (AFU_ORTHOLOGUE AFUA_7G05090)-RELATED"/>
    <property type="match status" value="1"/>
</dbReference>
<name>A0A212LG03_9HYPH</name>
<dbReference type="InterPro" id="IPR012341">
    <property type="entry name" value="6hp_glycosidase-like_sf"/>
</dbReference>
<evidence type="ECO:0000256" key="1">
    <source>
        <dbReference type="ARBA" id="ARBA00022801"/>
    </source>
</evidence>
<dbReference type="PANTHER" id="PTHR36845:SF1">
    <property type="entry name" value="HYDROLASE, PUTATIVE (AFU_ORTHOLOGUE AFUA_7G05090)-RELATED"/>
    <property type="match status" value="1"/>
</dbReference>
<dbReference type="GO" id="GO:0000272">
    <property type="term" value="P:polysaccharide catabolic process"/>
    <property type="evidence" value="ECO:0007669"/>
    <property type="project" value="TreeGrafter"/>
</dbReference>
<accession>A0A212LG03</accession>
<dbReference type="InterPro" id="IPR008928">
    <property type="entry name" value="6-hairpin_glycosidase_sf"/>
</dbReference>
<dbReference type="EMBL" id="FMJD01000008">
    <property type="protein sequence ID" value="SCM76493.1"/>
    <property type="molecule type" value="Genomic_DNA"/>
</dbReference>
<proteinExistence type="inferred from homology"/>
<comment type="similarity">
    <text evidence="2">Belongs to the glycosyl hydrolase 88 family.</text>
</comment>
<organism evidence="3">
    <name type="scientific">uncultured Pleomorphomonas sp</name>
    <dbReference type="NCBI Taxonomy" id="442121"/>
    <lineage>
        <taxon>Bacteria</taxon>
        <taxon>Pseudomonadati</taxon>
        <taxon>Pseudomonadota</taxon>
        <taxon>Alphaproteobacteria</taxon>
        <taxon>Hyphomicrobiales</taxon>
        <taxon>Pleomorphomonadaceae</taxon>
        <taxon>Pleomorphomonas</taxon>
        <taxon>environmental samples</taxon>
    </lineage>
</organism>
<gene>
    <name evidence="3" type="ORF">KL86PLE_40298</name>
</gene>
<sequence>MSIFADHYFTQEATAIVADDHQAALERCVARLREQMPVIGLRNPKIGTAGNRWIYCDGPDWVMGFHSGELWLAHQLTGDPAFADAARARRPDFRCVLENQRFRDHDLGFQFSLHSVAEWLMTGDRTARRMGLEAATFLMERFRPEGGYIQAWAPRGPDDRAHAAFVAGRMIADTMQNLALLIWAWRETGIADFRAVALAHARTTARHLVRQDDTAFHTYVFDPASGAPLRGETHQGFADDSCWARGQAWLIHGFAQTYVTTGERDMLDTARRLAAKAEELTGNRRVPVWDYRLPASEPQHVDSSAAAIMASGLYILSGAVESDESNRWRSFADRLVAGLLAECDLTDEPGAQGFLGHGAAHVPAGRVDAMLPYGDYYFMEALMRSLGHDRFFW</sequence>
<dbReference type="SUPFAM" id="SSF48208">
    <property type="entry name" value="Six-hairpin glycosidases"/>
    <property type="match status" value="1"/>
</dbReference>
<dbReference type="RefSeq" id="WP_288196657.1">
    <property type="nucleotide sequence ID" value="NZ_LT608334.1"/>
</dbReference>
<keyword evidence="1 3" id="KW-0378">Hydrolase</keyword>
<dbReference type="Gene3D" id="1.50.10.10">
    <property type="match status" value="1"/>
</dbReference>
<evidence type="ECO:0000256" key="2">
    <source>
        <dbReference type="ARBA" id="ARBA00038358"/>
    </source>
</evidence>
<reference evidence="3" key="1">
    <citation type="submission" date="2016-08" db="EMBL/GenBank/DDBJ databases">
        <authorList>
            <person name="Seilhamer J.J."/>
        </authorList>
    </citation>
    <scope>NUCLEOTIDE SEQUENCE</scope>
    <source>
        <strain evidence="3">86</strain>
    </source>
</reference>
<evidence type="ECO:0000313" key="3">
    <source>
        <dbReference type="EMBL" id="SCM76493.1"/>
    </source>
</evidence>
<protein>
    <submittedName>
        <fullName evidence="3">Glycosyl Hydrolase Family 88</fullName>
    </submittedName>
</protein>